<sequence length="98" mass="11030">MKTILPDELNRILEKGDPVTVVDVREDDEVAAGKIPQAIHIPLADIPERFQELDRSKEYVMVCRSGHRSGLATEFLQNEGFHVTNMEGGMLEWNGPVK</sequence>
<evidence type="ECO:0000313" key="2">
    <source>
        <dbReference type="EMBL" id="TGA99297.1"/>
    </source>
</evidence>
<dbReference type="Pfam" id="PF00581">
    <property type="entry name" value="Rhodanese"/>
    <property type="match status" value="1"/>
</dbReference>
<dbReference type="EMBL" id="SRJD01000004">
    <property type="protein sequence ID" value="TGA99297.1"/>
    <property type="molecule type" value="Genomic_DNA"/>
</dbReference>
<dbReference type="PANTHER" id="PTHR43031">
    <property type="entry name" value="FAD-DEPENDENT OXIDOREDUCTASE"/>
    <property type="match status" value="1"/>
</dbReference>
<protein>
    <submittedName>
        <fullName evidence="2">Rhodanese-like domain-containing protein</fullName>
    </submittedName>
</protein>
<dbReference type="PROSITE" id="PS50206">
    <property type="entry name" value="RHODANESE_3"/>
    <property type="match status" value="1"/>
</dbReference>
<evidence type="ECO:0000259" key="1">
    <source>
        <dbReference type="PROSITE" id="PS50206"/>
    </source>
</evidence>
<dbReference type="RefSeq" id="WP_135347853.1">
    <property type="nucleotide sequence ID" value="NZ_SRJD01000004.1"/>
</dbReference>
<name>A0A4Z0GQ09_9BACL</name>
<dbReference type="CDD" id="cd00158">
    <property type="entry name" value="RHOD"/>
    <property type="match status" value="1"/>
</dbReference>
<keyword evidence="3" id="KW-1185">Reference proteome</keyword>
<dbReference type="SUPFAM" id="SSF52821">
    <property type="entry name" value="Rhodanese/Cell cycle control phosphatase"/>
    <property type="match status" value="1"/>
</dbReference>
<dbReference type="Proteomes" id="UP000298347">
    <property type="component" value="Unassembled WGS sequence"/>
</dbReference>
<dbReference type="SMART" id="SM00450">
    <property type="entry name" value="RHOD"/>
    <property type="match status" value="1"/>
</dbReference>
<evidence type="ECO:0000313" key="3">
    <source>
        <dbReference type="Proteomes" id="UP000298347"/>
    </source>
</evidence>
<organism evidence="2 3">
    <name type="scientific">Sporolactobacillus shoreae</name>
    <dbReference type="NCBI Taxonomy" id="1465501"/>
    <lineage>
        <taxon>Bacteria</taxon>
        <taxon>Bacillati</taxon>
        <taxon>Bacillota</taxon>
        <taxon>Bacilli</taxon>
        <taxon>Bacillales</taxon>
        <taxon>Sporolactobacillaceae</taxon>
        <taxon>Sporolactobacillus</taxon>
    </lineage>
</organism>
<dbReference type="InterPro" id="IPR036873">
    <property type="entry name" value="Rhodanese-like_dom_sf"/>
</dbReference>
<dbReference type="AlphaFoldDB" id="A0A4Z0GQ09"/>
<feature type="domain" description="Rhodanese" evidence="1">
    <location>
        <begin position="15"/>
        <end position="98"/>
    </location>
</feature>
<accession>A0A4Z0GQ09</accession>
<gene>
    <name evidence="2" type="ORF">E4665_05395</name>
</gene>
<dbReference type="InterPro" id="IPR001763">
    <property type="entry name" value="Rhodanese-like_dom"/>
</dbReference>
<proteinExistence type="predicted"/>
<comment type="caution">
    <text evidence="2">The sequence shown here is derived from an EMBL/GenBank/DDBJ whole genome shotgun (WGS) entry which is preliminary data.</text>
</comment>
<reference evidence="2 3" key="1">
    <citation type="journal article" date="2015" name="Int. J. Syst. Evol. Microbiol.">
        <title>Sporolactobacillus shoreae sp. nov. and Sporolactobacillus spathodeae sp. nov., two spore-forming lactic acid bacteria isolated from tree barks in Thailand.</title>
        <authorList>
            <person name="Thamacharoensuk T."/>
            <person name="Kitahara M."/>
            <person name="Ohkuma M."/>
            <person name="Thongchul N."/>
            <person name="Tanasupawat S."/>
        </authorList>
    </citation>
    <scope>NUCLEOTIDE SEQUENCE [LARGE SCALE GENOMIC DNA]</scope>
    <source>
        <strain evidence="2 3">BK92</strain>
    </source>
</reference>
<dbReference type="PANTHER" id="PTHR43031:SF17">
    <property type="entry name" value="SULFURTRANSFERASE YTWF-RELATED"/>
    <property type="match status" value="1"/>
</dbReference>
<dbReference type="OrthoDB" id="9800872at2"/>
<dbReference type="InterPro" id="IPR050229">
    <property type="entry name" value="GlpE_sulfurtransferase"/>
</dbReference>
<dbReference type="Gene3D" id="3.40.250.10">
    <property type="entry name" value="Rhodanese-like domain"/>
    <property type="match status" value="1"/>
</dbReference>